<dbReference type="PANTHER" id="PTHR42792">
    <property type="entry name" value="FLAGELLIN"/>
    <property type="match status" value="1"/>
</dbReference>
<dbReference type="InterPro" id="IPR001029">
    <property type="entry name" value="Flagellin_N"/>
</dbReference>
<dbReference type="Pfam" id="PF00669">
    <property type="entry name" value="Flagellin_N"/>
    <property type="match status" value="1"/>
</dbReference>
<comment type="caution">
    <text evidence="7">The sequence shown here is derived from an EMBL/GenBank/DDBJ whole genome shotgun (WGS) entry which is preliminary data.</text>
</comment>
<evidence type="ECO:0000313" key="7">
    <source>
        <dbReference type="EMBL" id="MBH0236859.1"/>
    </source>
</evidence>
<gene>
    <name evidence="7" type="ORF">I5731_03400</name>
</gene>
<dbReference type="Pfam" id="PF00700">
    <property type="entry name" value="Flagellin_C"/>
    <property type="match status" value="1"/>
</dbReference>
<evidence type="ECO:0000256" key="2">
    <source>
        <dbReference type="ARBA" id="ARBA00023143"/>
    </source>
</evidence>
<keyword evidence="3" id="KW-0964">Secreted</keyword>
<dbReference type="InterPro" id="IPR001492">
    <property type="entry name" value="Flagellin"/>
</dbReference>
<accession>A0A931MYA1</accession>
<evidence type="ECO:0000259" key="5">
    <source>
        <dbReference type="Pfam" id="PF00669"/>
    </source>
</evidence>
<keyword evidence="4" id="KW-0175">Coiled coil</keyword>
<dbReference type="SUPFAM" id="SSF64518">
    <property type="entry name" value="Phase 1 flagellin"/>
    <property type="match status" value="1"/>
</dbReference>
<comment type="similarity">
    <text evidence="1 3">Belongs to the bacterial flagellin family.</text>
</comment>
<dbReference type="EMBL" id="JADZLT010000040">
    <property type="protein sequence ID" value="MBH0236859.1"/>
    <property type="molecule type" value="Genomic_DNA"/>
</dbReference>
<feature type="coiled-coil region" evidence="4">
    <location>
        <begin position="88"/>
        <end position="127"/>
    </location>
</feature>
<dbReference type="AlphaFoldDB" id="A0A931MYA1"/>
<dbReference type="GO" id="GO:0009288">
    <property type="term" value="C:bacterial-type flagellum"/>
    <property type="evidence" value="ECO:0007669"/>
    <property type="project" value="UniProtKB-SubCell"/>
</dbReference>
<comment type="function">
    <text evidence="3">Flagellin is the subunit protein which polymerizes to form the filaments of bacterial flagella.</text>
</comment>
<dbReference type="InterPro" id="IPR046358">
    <property type="entry name" value="Flagellin_C"/>
</dbReference>
<evidence type="ECO:0000256" key="1">
    <source>
        <dbReference type="ARBA" id="ARBA00005709"/>
    </source>
</evidence>
<evidence type="ECO:0000256" key="4">
    <source>
        <dbReference type="SAM" id="Coils"/>
    </source>
</evidence>
<feature type="domain" description="Flagellin C-terminal" evidence="6">
    <location>
        <begin position="401"/>
        <end position="485"/>
    </location>
</feature>
<dbReference type="GO" id="GO:0005198">
    <property type="term" value="F:structural molecule activity"/>
    <property type="evidence" value="ECO:0007669"/>
    <property type="project" value="UniProtKB-UniRule"/>
</dbReference>
<comment type="subcellular location">
    <subcellularLocation>
        <location evidence="3">Secreted</location>
    </subcellularLocation>
    <subcellularLocation>
        <location evidence="3">Bacterial flagellum</location>
    </subcellularLocation>
</comment>
<dbReference type="GO" id="GO:0005576">
    <property type="term" value="C:extracellular region"/>
    <property type="evidence" value="ECO:0007669"/>
    <property type="project" value="UniProtKB-SubCell"/>
</dbReference>
<name>A0A931MYA1_9HYPH</name>
<evidence type="ECO:0000313" key="8">
    <source>
        <dbReference type="Proteomes" id="UP000631694"/>
    </source>
</evidence>
<feature type="domain" description="Flagellin N-terminal" evidence="5">
    <location>
        <begin position="13"/>
        <end position="138"/>
    </location>
</feature>
<proteinExistence type="inferred from homology"/>
<evidence type="ECO:0000256" key="3">
    <source>
        <dbReference type="RuleBase" id="RU362073"/>
    </source>
</evidence>
<organism evidence="7 8">
    <name type="scientific">Methylobrevis albus</name>
    <dbReference type="NCBI Taxonomy" id="2793297"/>
    <lineage>
        <taxon>Bacteria</taxon>
        <taxon>Pseudomonadati</taxon>
        <taxon>Pseudomonadota</taxon>
        <taxon>Alphaproteobacteria</taxon>
        <taxon>Hyphomicrobiales</taxon>
        <taxon>Pleomorphomonadaceae</taxon>
        <taxon>Methylobrevis</taxon>
    </lineage>
</organism>
<keyword evidence="2 3" id="KW-0975">Bacterial flagellum</keyword>
<dbReference type="PANTHER" id="PTHR42792:SF2">
    <property type="entry name" value="FLAGELLIN"/>
    <property type="match status" value="1"/>
</dbReference>
<keyword evidence="8" id="KW-1185">Reference proteome</keyword>
<protein>
    <recommendedName>
        <fullName evidence="3">Flagellin</fullName>
    </recommendedName>
</protein>
<reference evidence="7" key="1">
    <citation type="submission" date="2020-12" db="EMBL/GenBank/DDBJ databases">
        <title>Methylobrevis albus sp. nov., isolated from fresh water lack sediment.</title>
        <authorList>
            <person name="Zou Q."/>
        </authorList>
    </citation>
    <scope>NUCLEOTIDE SEQUENCE</scope>
    <source>
        <strain evidence="7">L22</strain>
    </source>
</reference>
<dbReference type="Gene3D" id="1.20.1330.10">
    <property type="entry name" value="f41 fragment of flagellin, N-terminal domain"/>
    <property type="match status" value="2"/>
</dbReference>
<dbReference type="RefSeq" id="WP_197309954.1">
    <property type="nucleotide sequence ID" value="NZ_JADZLT010000040.1"/>
</dbReference>
<evidence type="ECO:0000259" key="6">
    <source>
        <dbReference type="Pfam" id="PF00700"/>
    </source>
</evidence>
<dbReference type="Proteomes" id="UP000631694">
    <property type="component" value="Unassembled WGS sequence"/>
</dbReference>
<sequence>MSDITLSSGVRQNLLTLQSTADMMSRTQNRLSTGNKVNSALDNPNSFFTATGLNARGSDLTNLLDDMGQAIQTIKAADEGITAITKLVESAKAKANQALQTQSQFERKALATQYNELLGQIQDLAQDASYKGKNLLAGDGNDLTVLFNEDSTSKLKIGAVDFTDSTLAAGLNLSPLEEGAAAGTSFGLAGGTATVTLTGLQSTSLLTGAAAYAVGDVITVDDGTSTDTLTIAADTTVQDYVNFLKDQPGIDASFNNDTGALTIRSNYDVDVDKDTTGGGTAVATAVTAAALTATSTLVSSAGFKAGDVISIKDGNGYEARKLAIDENTTVQNFVDLINSTKGLTAQFAGGTMIVEGDVDFTISTNNADFNRTEVADTSGTVAIDADDSGFATDDAINNTVSAINAALSTLREQASTFGSNLSTVEIRQDFTKKLINTLTEGASKLTLADTNEEGANLLALQTRQQLSTTSLSFASQADQAVLRLF</sequence>